<comment type="similarity">
    <text evidence="1">Belongs to the 2Fe2S plant-type ferredoxin family.</text>
</comment>
<dbReference type="AlphaFoldDB" id="A0A2T0TQJ4"/>
<sequence>MGTAPGPAEDAAPVQVVCATAGLLLDVPADTAILEAVRRAGLDVPVACGDGGCGACETRVLEGTPDHRDGLLTAEERAVGETMMICVSRSATPRLVLDL</sequence>
<dbReference type="InterPro" id="IPR006058">
    <property type="entry name" value="2Fe2S_fd_BS"/>
</dbReference>
<evidence type="ECO:0000256" key="3">
    <source>
        <dbReference type="ARBA" id="ARBA00022714"/>
    </source>
</evidence>
<dbReference type="CDD" id="cd00207">
    <property type="entry name" value="fer2"/>
    <property type="match status" value="1"/>
</dbReference>
<proteinExistence type="inferred from homology"/>
<comment type="caution">
    <text evidence="10">The sequence shown here is derived from an EMBL/GenBank/DDBJ whole genome shotgun (WGS) entry which is preliminary data.</text>
</comment>
<evidence type="ECO:0000256" key="4">
    <source>
        <dbReference type="ARBA" id="ARBA00022723"/>
    </source>
</evidence>
<comment type="cofactor">
    <cofactor evidence="8">
        <name>[2Fe-2S] cluster</name>
        <dbReference type="ChEBI" id="CHEBI:190135"/>
    </cofactor>
</comment>
<evidence type="ECO:0000256" key="7">
    <source>
        <dbReference type="ARBA" id="ARBA00023014"/>
    </source>
</evidence>
<dbReference type="InterPro" id="IPR036010">
    <property type="entry name" value="2Fe-2S_ferredoxin-like_sf"/>
</dbReference>
<dbReference type="PANTHER" id="PTHR43112:SF3">
    <property type="entry name" value="FERREDOXIN-2, CHLOROPLASTIC"/>
    <property type="match status" value="1"/>
</dbReference>
<evidence type="ECO:0000259" key="9">
    <source>
        <dbReference type="PROSITE" id="PS51085"/>
    </source>
</evidence>
<dbReference type="GO" id="GO:0051537">
    <property type="term" value="F:2 iron, 2 sulfur cluster binding"/>
    <property type="evidence" value="ECO:0007669"/>
    <property type="project" value="UniProtKB-KW"/>
</dbReference>
<reference evidence="10 11" key="1">
    <citation type="submission" date="2018-03" db="EMBL/GenBank/DDBJ databases">
        <title>Genomic Encyclopedia of Archaeal and Bacterial Type Strains, Phase II (KMG-II): from individual species to whole genera.</title>
        <authorList>
            <person name="Goeker M."/>
        </authorList>
    </citation>
    <scope>NUCLEOTIDE SEQUENCE [LARGE SCALE GENOMIC DNA]</scope>
    <source>
        <strain evidence="10 11">DSM 45416</strain>
    </source>
</reference>
<evidence type="ECO:0000256" key="6">
    <source>
        <dbReference type="ARBA" id="ARBA00023004"/>
    </source>
</evidence>
<keyword evidence="4" id="KW-0479">Metal-binding</keyword>
<dbReference type="RefSeq" id="WP_211297361.1">
    <property type="nucleotide sequence ID" value="NZ_PVTG01000011.1"/>
</dbReference>
<accession>A0A2T0TQJ4</accession>
<evidence type="ECO:0000256" key="1">
    <source>
        <dbReference type="ARBA" id="ARBA00007874"/>
    </source>
</evidence>
<dbReference type="GO" id="GO:0046872">
    <property type="term" value="F:metal ion binding"/>
    <property type="evidence" value="ECO:0007669"/>
    <property type="project" value="UniProtKB-KW"/>
</dbReference>
<dbReference type="PROSITE" id="PS51085">
    <property type="entry name" value="2FE2S_FER_2"/>
    <property type="match status" value="1"/>
</dbReference>
<gene>
    <name evidence="10" type="ORF">LY71_111173</name>
</gene>
<dbReference type="Pfam" id="PF00111">
    <property type="entry name" value="Fer2"/>
    <property type="match status" value="1"/>
</dbReference>
<dbReference type="Gene3D" id="3.10.20.30">
    <property type="match status" value="1"/>
</dbReference>
<dbReference type="PANTHER" id="PTHR43112">
    <property type="entry name" value="FERREDOXIN"/>
    <property type="match status" value="1"/>
</dbReference>
<evidence type="ECO:0000313" key="11">
    <source>
        <dbReference type="Proteomes" id="UP000239210"/>
    </source>
</evidence>
<keyword evidence="6" id="KW-0408">Iron</keyword>
<protein>
    <submittedName>
        <fullName evidence="10">Ferredoxin</fullName>
    </submittedName>
</protein>
<feature type="domain" description="2Fe-2S ferredoxin-type" evidence="9">
    <location>
        <begin position="12"/>
        <end position="99"/>
    </location>
</feature>
<evidence type="ECO:0000256" key="5">
    <source>
        <dbReference type="ARBA" id="ARBA00022982"/>
    </source>
</evidence>
<name>A0A2T0TQJ4_9ACTN</name>
<keyword evidence="5" id="KW-0249">Electron transport</keyword>
<dbReference type="PROSITE" id="PS00197">
    <property type="entry name" value="2FE2S_FER_1"/>
    <property type="match status" value="1"/>
</dbReference>
<keyword evidence="2" id="KW-0813">Transport</keyword>
<evidence type="ECO:0000256" key="2">
    <source>
        <dbReference type="ARBA" id="ARBA00022448"/>
    </source>
</evidence>
<keyword evidence="11" id="KW-1185">Reference proteome</keyword>
<dbReference type="InterPro" id="IPR012675">
    <property type="entry name" value="Beta-grasp_dom_sf"/>
</dbReference>
<dbReference type="InterPro" id="IPR001041">
    <property type="entry name" value="2Fe-2S_ferredoxin-type"/>
</dbReference>
<dbReference type="Proteomes" id="UP000239210">
    <property type="component" value="Unassembled WGS sequence"/>
</dbReference>
<keyword evidence="7" id="KW-0411">Iron-sulfur</keyword>
<organism evidence="10 11">
    <name type="scientific">Geodermatophilus tzadiensis</name>
    <dbReference type="NCBI Taxonomy" id="1137988"/>
    <lineage>
        <taxon>Bacteria</taxon>
        <taxon>Bacillati</taxon>
        <taxon>Actinomycetota</taxon>
        <taxon>Actinomycetes</taxon>
        <taxon>Geodermatophilales</taxon>
        <taxon>Geodermatophilaceae</taxon>
        <taxon>Geodermatophilus</taxon>
    </lineage>
</organism>
<evidence type="ECO:0000313" key="10">
    <source>
        <dbReference type="EMBL" id="PRY47994.1"/>
    </source>
</evidence>
<keyword evidence="3" id="KW-0001">2Fe-2S</keyword>
<dbReference type="EMBL" id="PVTG01000011">
    <property type="protein sequence ID" value="PRY47994.1"/>
    <property type="molecule type" value="Genomic_DNA"/>
</dbReference>
<dbReference type="SUPFAM" id="SSF54292">
    <property type="entry name" value="2Fe-2S ferredoxin-like"/>
    <property type="match status" value="1"/>
</dbReference>
<evidence type="ECO:0000256" key="8">
    <source>
        <dbReference type="ARBA" id="ARBA00034078"/>
    </source>
</evidence>